<dbReference type="EMBL" id="ATAM02000001">
    <property type="protein sequence ID" value="KAL0255242.1"/>
    <property type="molecule type" value="Genomic_DNA"/>
</dbReference>
<accession>A0ABR3C3P1</accession>
<feature type="region of interest" description="Disordered" evidence="1">
    <location>
        <begin position="179"/>
        <end position="214"/>
    </location>
</feature>
<comment type="caution">
    <text evidence="2">The sequence shown here is derived from an EMBL/GenBank/DDBJ whole genome shotgun (WGS) entry which is preliminary data.</text>
</comment>
<dbReference type="RefSeq" id="XP_066616519.1">
    <property type="nucleotide sequence ID" value="XM_066754618.1"/>
</dbReference>
<organism evidence="2 3">
    <name type="scientific">Cryptococcus tetragattii IND107</name>
    <dbReference type="NCBI Taxonomy" id="1296105"/>
    <lineage>
        <taxon>Eukaryota</taxon>
        <taxon>Fungi</taxon>
        <taxon>Dikarya</taxon>
        <taxon>Basidiomycota</taxon>
        <taxon>Agaricomycotina</taxon>
        <taxon>Tremellomycetes</taxon>
        <taxon>Tremellales</taxon>
        <taxon>Cryptococcaceae</taxon>
        <taxon>Cryptococcus</taxon>
        <taxon>Cryptococcus gattii species complex</taxon>
    </lineage>
</organism>
<dbReference type="GeneID" id="91986897"/>
<sequence>MRDHFPKNLNNEKCSSCSSQIEAMPNFCLLSSTPSNGKKDERQYTADVVREHLVPNKPGEAFLRAMSGDVHHGIPNGRLSALVEAVRLVGDAKRAYIQQAATAAHLAKAACELHRVCRHDRSDPRLENVHKVWKAQPSFGASDAYDELATVCGRIVRQHRNYTVDPRLHSKEQADFNEVQSLEDEPPHGSQSTDLNSAEDIHPSNSGSLAEGQAAVSMRVPRTLLPDQMPLFWIGSCPQPPEARFQRQATHSTSAKDAIRELDKEAMGRCEDIRRTVRKMGK</sequence>
<dbReference type="Proteomes" id="UP000054399">
    <property type="component" value="Unassembled WGS sequence"/>
</dbReference>
<evidence type="ECO:0000256" key="1">
    <source>
        <dbReference type="SAM" id="MobiDB-lite"/>
    </source>
</evidence>
<proteinExistence type="predicted"/>
<keyword evidence="3" id="KW-1185">Reference proteome</keyword>
<name>A0ABR3C3P1_9TREE</name>
<reference evidence="3" key="1">
    <citation type="submission" date="2015-01" db="EMBL/GenBank/DDBJ databases">
        <title>The Genome Sequence of Cryptococcus gattii MMRL2647.</title>
        <authorList>
            <consortium name="The Broad Institute Genomics Platform"/>
            <person name="Cuomo C."/>
            <person name="Litvintseva A."/>
            <person name="Chen Y."/>
            <person name="Heitman J."/>
            <person name="Sun S."/>
            <person name="Springer D."/>
            <person name="Dromer F."/>
            <person name="Young S."/>
            <person name="Zeng Q."/>
            <person name="Gargeya S."/>
            <person name="Abouelleil A."/>
            <person name="Alvarado L."/>
            <person name="Chapman S.B."/>
            <person name="Gainer-Dewar J."/>
            <person name="Goldberg J."/>
            <person name="Griggs A."/>
            <person name="Gujja S."/>
            <person name="Hansen M."/>
            <person name="Howarth C."/>
            <person name="Imamovic A."/>
            <person name="Larimer J."/>
            <person name="Murphy C."/>
            <person name="Naylor J."/>
            <person name="Pearson M."/>
            <person name="Priest M."/>
            <person name="Roberts A."/>
            <person name="Saif S."/>
            <person name="Shea T."/>
            <person name="Sykes S."/>
            <person name="Wortman J."/>
            <person name="Nusbaum C."/>
            <person name="Birren B."/>
        </authorList>
    </citation>
    <scope>NUCLEOTIDE SEQUENCE [LARGE SCALE GENOMIC DNA]</scope>
    <source>
        <strain evidence="3">IND107</strain>
    </source>
</reference>
<evidence type="ECO:0000313" key="2">
    <source>
        <dbReference type="EMBL" id="KAL0255242.1"/>
    </source>
</evidence>
<reference evidence="2 3" key="2">
    <citation type="submission" date="2024-01" db="EMBL/GenBank/DDBJ databases">
        <title>Comparative genomics of Cryptococcus and Kwoniella reveals pathogenesis evolution and contrasting modes of karyotype evolution via chromosome fusion or intercentromeric recombination.</title>
        <authorList>
            <person name="Coelho M.A."/>
            <person name="David-Palma M."/>
            <person name="Shea T."/>
            <person name="Bowers K."/>
            <person name="Mcginley-Smith S."/>
            <person name="Mohammad A.W."/>
            <person name="Gnirke A."/>
            <person name="Yurkov A.M."/>
            <person name="Nowrousian M."/>
            <person name="Sun S."/>
            <person name="Cuomo C.A."/>
            <person name="Heitman J."/>
        </authorList>
    </citation>
    <scope>NUCLEOTIDE SEQUENCE [LARGE SCALE GENOMIC DNA]</scope>
    <source>
        <strain evidence="2 3">IND107</strain>
    </source>
</reference>
<evidence type="ECO:0000313" key="3">
    <source>
        <dbReference type="Proteomes" id="UP000054399"/>
    </source>
</evidence>
<gene>
    <name evidence="2" type="ORF">I308_100039</name>
</gene>
<protein>
    <submittedName>
        <fullName evidence="2">Uncharacterized protein</fullName>
    </submittedName>
</protein>